<feature type="non-terminal residue" evidence="1">
    <location>
        <position position="1"/>
    </location>
</feature>
<accession>A0A8J2K704</accession>
<proteinExistence type="predicted"/>
<evidence type="ECO:0000313" key="1">
    <source>
        <dbReference type="EMBL" id="CAG7734333.1"/>
    </source>
</evidence>
<comment type="caution">
    <text evidence="1">The sequence shown here is derived from an EMBL/GenBank/DDBJ whole genome shotgun (WGS) entry which is preliminary data.</text>
</comment>
<dbReference type="AlphaFoldDB" id="A0A8J2K704"/>
<gene>
    <name evidence="1" type="ORF">AFUS01_LOCUS22729</name>
</gene>
<reference evidence="1" key="1">
    <citation type="submission" date="2021-06" db="EMBL/GenBank/DDBJ databases">
        <authorList>
            <person name="Hodson N. C."/>
            <person name="Mongue J. A."/>
            <person name="Jaron S. K."/>
        </authorList>
    </citation>
    <scope>NUCLEOTIDE SEQUENCE</scope>
</reference>
<organism evidence="1 2">
    <name type="scientific">Allacma fusca</name>
    <dbReference type="NCBI Taxonomy" id="39272"/>
    <lineage>
        <taxon>Eukaryota</taxon>
        <taxon>Metazoa</taxon>
        <taxon>Ecdysozoa</taxon>
        <taxon>Arthropoda</taxon>
        <taxon>Hexapoda</taxon>
        <taxon>Collembola</taxon>
        <taxon>Symphypleona</taxon>
        <taxon>Sminthuridae</taxon>
        <taxon>Allacma</taxon>
    </lineage>
</organism>
<sequence length="98" mass="11419">NPGALLLLRLNVALHRGTQVTSQIFIHRYQEVTQTKWDGSHESVKKFIQTIGKTVYDNAWRSRKDKIRNQNVDCWDITILAGFIKSLERRFFVDTGKT</sequence>
<dbReference type="Proteomes" id="UP000708208">
    <property type="component" value="Unassembled WGS sequence"/>
</dbReference>
<keyword evidence="2" id="KW-1185">Reference proteome</keyword>
<name>A0A8J2K704_9HEXA</name>
<evidence type="ECO:0000313" key="2">
    <source>
        <dbReference type="Proteomes" id="UP000708208"/>
    </source>
</evidence>
<protein>
    <submittedName>
        <fullName evidence="1">Uncharacterized protein</fullName>
    </submittedName>
</protein>
<dbReference type="EMBL" id="CAJVCH010267132">
    <property type="protein sequence ID" value="CAG7734333.1"/>
    <property type="molecule type" value="Genomic_DNA"/>
</dbReference>